<accession>A0ABZ0EN72</accession>
<proteinExistence type="predicted"/>
<evidence type="ECO:0000313" key="1">
    <source>
        <dbReference type="EMBL" id="WOD18633.1"/>
    </source>
</evidence>
<name>A0ABZ0EN72_9BURK</name>
<dbReference type="Proteomes" id="UP001302652">
    <property type="component" value="Chromosome 1"/>
</dbReference>
<keyword evidence="2" id="KW-1185">Reference proteome</keyword>
<evidence type="ECO:0000313" key="2">
    <source>
        <dbReference type="Proteomes" id="UP001302652"/>
    </source>
</evidence>
<organism evidence="1 2">
    <name type="scientific">Paraburkholderia kirstenboschensis</name>
    <dbReference type="NCBI Taxonomy" id="1245436"/>
    <lineage>
        <taxon>Bacteria</taxon>
        <taxon>Pseudomonadati</taxon>
        <taxon>Pseudomonadota</taxon>
        <taxon>Betaproteobacteria</taxon>
        <taxon>Burkholderiales</taxon>
        <taxon>Burkholderiaceae</taxon>
        <taxon>Paraburkholderia</taxon>
    </lineage>
</organism>
<reference evidence="1 2" key="1">
    <citation type="submission" date="2023-10" db="EMBL/GenBank/DDBJ databases">
        <title>Surface-active antibiotics is a multifunctional adaptation for post-fire microbes.</title>
        <authorList>
            <person name="Liu M.D."/>
            <person name="Du Y."/>
            <person name="Koupaei S.K."/>
            <person name="Kim N.R."/>
            <person name="Zhang W."/>
            <person name="Traxler M.F."/>
        </authorList>
    </citation>
    <scope>NUCLEOTIDE SEQUENCE [LARGE SCALE GENOMIC DNA]</scope>
    <source>
        <strain evidence="1 2">F3</strain>
    </source>
</reference>
<dbReference type="EMBL" id="CP136513">
    <property type="protein sequence ID" value="WOD18633.1"/>
    <property type="molecule type" value="Genomic_DNA"/>
</dbReference>
<sequence length="165" mass="18325">MSVNRTAHVSGSSNAFERELRAVIFSHAGEAIQLGALDFDQLIDQQESGFRIQLNDFRKDLHRINQEITAFEEQFQPNVKSALQEILLVKTRQIDEHNKLKPTVAPKPAAELTSEQQDAATQLESIAVKFKALDEAAAANSARELALAGKLKAIPFMTFFSDSRS</sequence>
<gene>
    <name evidence="1" type="ORF">RW095_38685</name>
</gene>
<protein>
    <submittedName>
        <fullName evidence="1">Uncharacterized protein</fullName>
    </submittedName>
</protein>